<comment type="caution">
    <text evidence="4">The sequence shown here is derived from an EMBL/GenBank/DDBJ whole genome shotgun (WGS) entry which is preliminary data.</text>
</comment>
<feature type="binding site" evidence="3">
    <location>
        <position position="141"/>
    </location>
    <ligand>
        <name>a divalent metal cation</name>
        <dbReference type="ChEBI" id="CHEBI:60240"/>
    </ligand>
</feature>
<protein>
    <submittedName>
        <fullName evidence="4">Damage-inducible protein DinB</fullName>
    </submittedName>
</protein>
<evidence type="ECO:0000256" key="3">
    <source>
        <dbReference type="PIRSR" id="PIRSR607837-1"/>
    </source>
</evidence>
<comment type="similarity">
    <text evidence="1">Belongs to the DinB family.</text>
</comment>
<evidence type="ECO:0000256" key="2">
    <source>
        <dbReference type="ARBA" id="ARBA00022723"/>
    </source>
</evidence>
<gene>
    <name evidence="4" type="ORF">BAZ10_17955</name>
</gene>
<dbReference type="Proteomes" id="UP000190813">
    <property type="component" value="Unassembled WGS sequence"/>
</dbReference>
<keyword evidence="2 3" id="KW-0479">Metal-binding</keyword>
<sequence>METTQISKQETFIGKEDLLNHWLGHRNLTRRVIEKFPEKELFEFSVEGMRPFSDMVKELLSIATPGLSGIVKRAEEPFSHDMNMTTKAELLAQWDKETPKIIDLYNQIPAEDFSKPFNLFGEYNFPIKDNILYFIDNEVHHRAQGYVYLRALGIEPPFFWER</sequence>
<reference evidence="4 5" key="1">
    <citation type="submission" date="2016-06" db="EMBL/GenBank/DDBJ databases">
        <title>Revisiting the taxonomy of the Elizabethkingia Genus based on Whole-Genome Sequencing, Optical Mapping, and MALDI-TOF.</title>
        <authorList>
            <person name="Nicholson A.C."/>
        </authorList>
    </citation>
    <scope>NUCLEOTIDE SEQUENCE [LARGE SCALE GENOMIC DNA]</scope>
    <source>
        <strain evidence="4 5">G4070</strain>
    </source>
</reference>
<name>A0A1T3MZP5_9FLAO</name>
<dbReference type="AlphaFoldDB" id="A0A1T3MZP5"/>
<accession>A0A1T3MZP5</accession>
<keyword evidence="5" id="KW-1185">Reference proteome</keyword>
<proteinExistence type="inferred from homology"/>
<dbReference type="InterPro" id="IPR007837">
    <property type="entry name" value="DinB"/>
</dbReference>
<dbReference type="Gene3D" id="1.20.120.450">
    <property type="entry name" value="dinb family like domain"/>
    <property type="match status" value="1"/>
</dbReference>
<evidence type="ECO:0000313" key="4">
    <source>
        <dbReference type="EMBL" id="OPC69751.1"/>
    </source>
</evidence>
<dbReference type="Pfam" id="PF05163">
    <property type="entry name" value="DinB"/>
    <property type="match status" value="1"/>
</dbReference>
<evidence type="ECO:0000256" key="1">
    <source>
        <dbReference type="ARBA" id="ARBA00008635"/>
    </source>
</evidence>
<dbReference type="InterPro" id="IPR034660">
    <property type="entry name" value="DinB/YfiT-like"/>
</dbReference>
<dbReference type="EMBL" id="MAHX01000002">
    <property type="protein sequence ID" value="OPC69751.1"/>
    <property type="molecule type" value="Genomic_DNA"/>
</dbReference>
<organism evidence="4 5">
    <name type="scientific">Elizabethkingia occulta</name>
    <dbReference type="NCBI Taxonomy" id="1867263"/>
    <lineage>
        <taxon>Bacteria</taxon>
        <taxon>Pseudomonadati</taxon>
        <taxon>Bacteroidota</taxon>
        <taxon>Flavobacteriia</taxon>
        <taxon>Flavobacteriales</taxon>
        <taxon>Weeksellaceae</taxon>
        <taxon>Elizabethkingia</taxon>
    </lineage>
</organism>
<evidence type="ECO:0000313" key="5">
    <source>
        <dbReference type="Proteomes" id="UP000190813"/>
    </source>
</evidence>
<dbReference type="GO" id="GO:0046872">
    <property type="term" value="F:metal ion binding"/>
    <property type="evidence" value="ECO:0007669"/>
    <property type="project" value="UniProtKB-KW"/>
</dbReference>
<dbReference type="RefSeq" id="WP_059324066.1">
    <property type="nucleotide sequence ID" value="NZ_CBCSBR010000012.1"/>
</dbReference>
<dbReference type="SUPFAM" id="SSF109854">
    <property type="entry name" value="DinB/YfiT-like putative metalloenzymes"/>
    <property type="match status" value="1"/>
</dbReference>